<dbReference type="OrthoDB" id="5660529at2759"/>
<dbReference type="EMBL" id="LSSM01002009">
    <property type="protein sequence ID" value="OMJ23535.1"/>
    <property type="molecule type" value="Genomic_DNA"/>
</dbReference>
<name>A0A1R1Y9M1_9FUNG</name>
<reference evidence="2" key="1">
    <citation type="submission" date="2017-01" db="EMBL/GenBank/DDBJ databases">
        <authorList>
            <person name="Wang Y."/>
            <person name="White M."/>
            <person name="Kvist S."/>
            <person name="Moncalvo J.-M."/>
        </authorList>
    </citation>
    <scope>NUCLEOTIDE SEQUENCE [LARGE SCALE GENOMIC DNA]</scope>
    <source>
        <strain evidence="2">ID-206-W2</strain>
    </source>
</reference>
<organism evidence="1 2">
    <name type="scientific">Smittium culicis</name>
    <dbReference type="NCBI Taxonomy" id="133412"/>
    <lineage>
        <taxon>Eukaryota</taxon>
        <taxon>Fungi</taxon>
        <taxon>Fungi incertae sedis</taxon>
        <taxon>Zoopagomycota</taxon>
        <taxon>Kickxellomycotina</taxon>
        <taxon>Harpellomycetes</taxon>
        <taxon>Harpellales</taxon>
        <taxon>Legeriomycetaceae</taxon>
        <taxon>Smittium</taxon>
    </lineage>
</organism>
<protein>
    <submittedName>
        <fullName evidence="1">Uncharacterized protein</fullName>
    </submittedName>
</protein>
<dbReference type="Proteomes" id="UP000187429">
    <property type="component" value="Unassembled WGS sequence"/>
</dbReference>
<accession>A0A1R1Y9M1</accession>
<evidence type="ECO:0000313" key="2">
    <source>
        <dbReference type="Proteomes" id="UP000187429"/>
    </source>
</evidence>
<comment type="caution">
    <text evidence="1">The sequence shown here is derived from an EMBL/GenBank/DDBJ whole genome shotgun (WGS) entry which is preliminary data.</text>
</comment>
<proteinExistence type="predicted"/>
<gene>
    <name evidence="1" type="ORF">AYI69_g4940</name>
</gene>
<dbReference type="AlphaFoldDB" id="A0A1R1Y9M1"/>
<keyword evidence="2" id="KW-1185">Reference proteome</keyword>
<evidence type="ECO:0000313" key="1">
    <source>
        <dbReference type="EMBL" id="OMJ23535.1"/>
    </source>
</evidence>
<sequence length="391" mass="44184">MYMPVQDSYKPTKSPSHLYPRAMTPINQSLHAIQINRINNGLTPGYSAAINYNPNNYTKSISPNPQEEMRINESIEGNLNSNRLLAGVKSPNILYNGGANKSQNSLQKGLNSQYFKVTDGNISSNSQKYLLDCIPGNNTQKNKGLNVSKDFRKAKNSSSLESRGVYMNYIRKDSQPFFDIKDPITRFEQKTKKETPRNYGSLRDLTLSKNSLNQPKKNMSNNGFNESKFSLKSEYFNQNSPIVSGAKKVGKIKQPSEKTLINSNFAKNSEGDFVIYKESYNSPIKHEINQYGHLSKGGNYNISNKYGIDRNCPKDINRVNHHNINNMSPPNFKYINEGKLNNYSQNLNISIQGSMGNSYLYSSIPANIHNISKPRYKMHPASMKNTLEKSS</sequence>